<dbReference type="RefSeq" id="WP_128388245.1">
    <property type="nucleotide sequence ID" value="NZ_SBII01000001.1"/>
</dbReference>
<dbReference type="SMART" id="SM00478">
    <property type="entry name" value="ENDO3c"/>
    <property type="match status" value="1"/>
</dbReference>
<evidence type="ECO:0000256" key="3">
    <source>
        <dbReference type="ARBA" id="ARBA00022763"/>
    </source>
</evidence>
<dbReference type="PANTHER" id="PTHR43003">
    <property type="entry name" value="DNA-3-METHYLADENINE GLYCOSYLASE"/>
    <property type="match status" value="1"/>
</dbReference>
<evidence type="ECO:0000259" key="5">
    <source>
        <dbReference type="SMART" id="SM00478"/>
    </source>
</evidence>
<name>A0A444HFM5_9FLAO</name>
<dbReference type="GO" id="GO:0008725">
    <property type="term" value="F:DNA-3-methyladenine glycosylase activity"/>
    <property type="evidence" value="ECO:0007669"/>
    <property type="project" value="TreeGrafter"/>
</dbReference>
<dbReference type="SUPFAM" id="SSF48150">
    <property type="entry name" value="DNA-glycosylase"/>
    <property type="match status" value="1"/>
</dbReference>
<dbReference type="InterPro" id="IPR003265">
    <property type="entry name" value="HhH-GPD_domain"/>
</dbReference>
<evidence type="ECO:0000256" key="2">
    <source>
        <dbReference type="ARBA" id="ARBA00012000"/>
    </source>
</evidence>
<protein>
    <recommendedName>
        <fullName evidence="2">DNA-3-methyladenine glycosylase II</fullName>
        <ecNumber evidence="2">3.2.2.21</ecNumber>
    </recommendedName>
</protein>
<reference evidence="6 7" key="1">
    <citation type="submission" date="2019-01" db="EMBL/GenBank/DDBJ databases">
        <title>Flavobacterium sp. nov.,isolated from freshwater.</title>
        <authorList>
            <person name="Zhang R."/>
            <person name="Du Z.-J."/>
        </authorList>
    </citation>
    <scope>NUCLEOTIDE SEQUENCE [LARGE SCALE GENOMIC DNA]</scope>
    <source>
        <strain evidence="6 7">1E403</strain>
    </source>
</reference>
<dbReference type="GO" id="GO:0006307">
    <property type="term" value="P:DNA alkylation repair"/>
    <property type="evidence" value="ECO:0007669"/>
    <property type="project" value="TreeGrafter"/>
</dbReference>
<evidence type="ECO:0000313" key="6">
    <source>
        <dbReference type="EMBL" id="RWX03690.1"/>
    </source>
</evidence>
<dbReference type="GO" id="GO:0032131">
    <property type="term" value="F:alkylated DNA binding"/>
    <property type="evidence" value="ECO:0007669"/>
    <property type="project" value="TreeGrafter"/>
</dbReference>
<feature type="domain" description="HhH-GPD" evidence="5">
    <location>
        <begin position="42"/>
        <end position="191"/>
    </location>
</feature>
<evidence type="ECO:0000313" key="7">
    <source>
        <dbReference type="Proteomes" id="UP000287527"/>
    </source>
</evidence>
<dbReference type="GO" id="GO:0006285">
    <property type="term" value="P:base-excision repair, AP site formation"/>
    <property type="evidence" value="ECO:0007669"/>
    <property type="project" value="TreeGrafter"/>
</dbReference>
<dbReference type="PANTHER" id="PTHR43003:SF5">
    <property type="entry name" value="DNA-3-METHYLADENINE GLYCOSYLASE"/>
    <property type="match status" value="1"/>
</dbReference>
<dbReference type="Gene3D" id="1.10.1670.40">
    <property type="match status" value="1"/>
</dbReference>
<dbReference type="OrthoDB" id="9785929at2"/>
<dbReference type="Pfam" id="PF00730">
    <property type="entry name" value="HhH-GPD"/>
    <property type="match status" value="1"/>
</dbReference>
<keyword evidence="3" id="KW-0227">DNA damage</keyword>
<dbReference type="CDD" id="cd00056">
    <property type="entry name" value="ENDO3c"/>
    <property type="match status" value="1"/>
</dbReference>
<dbReference type="GO" id="GO:0043916">
    <property type="term" value="F:DNA-7-methylguanine glycosylase activity"/>
    <property type="evidence" value="ECO:0007669"/>
    <property type="project" value="TreeGrafter"/>
</dbReference>
<dbReference type="EMBL" id="SBII01000001">
    <property type="protein sequence ID" value="RWX03690.1"/>
    <property type="molecule type" value="Genomic_DNA"/>
</dbReference>
<dbReference type="GO" id="GO:0032993">
    <property type="term" value="C:protein-DNA complex"/>
    <property type="evidence" value="ECO:0007669"/>
    <property type="project" value="TreeGrafter"/>
</dbReference>
<comment type="catalytic activity">
    <reaction evidence="1">
        <text>Hydrolysis of alkylated DNA, releasing 3-methyladenine, 3-methylguanine, 7-methylguanine and 7-methyladenine.</text>
        <dbReference type="EC" id="3.2.2.21"/>
    </reaction>
</comment>
<dbReference type="GO" id="GO:0005737">
    <property type="term" value="C:cytoplasm"/>
    <property type="evidence" value="ECO:0007669"/>
    <property type="project" value="TreeGrafter"/>
</dbReference>
<dbReference type="InterPro" id="IPR051912">
    <property type="entry name" value="Alkylbase_DNA_Glycosylase/TA"/>
</dbReference>
<dbReference type="EC" id="3.2.2.21" evidence="2"/>
<evidence type="ECO:0000256" key="4">
    <source>
        <dbReference type="ARBA" id="ARBA00023204"/>
    </source>
</evidence>
<dbReference type="InterPro" id="IPR011257">
    <property type="entry name" value="DNA_glycosylase"/>
</dbReference>
<gene>
    <name evidence="6" type="ORF">EPI11_01820</name>
</gene>
<keyword evidence="4" id="KW-0234">DNA repair</keyword>
<accession>A0A444HFM5</accession>
<sequence length="200" mass="22987">MNNTIPFLIKQDKVFSLILDEYGVPGFLTRPQGFESMCGIILEQQVSLESARASFNKIKAIIVDFIPENIIEVTEEEFRSCGVSRQKTTYLRVLAEAVLGGVVDFESFKNKDTEQVRKELIQVKGIGNWTIDIYLMFSLQSPDVLPLGDIGILSAIKDLWGFTAMDQIIEHSQLWKPYRTTAAFFLWHYYLEKRGRKFPH</sequence>
<keyword evidence="7" id="KW-1185">Reference proteome</keyword>
<dbReference type="Gene3D" id="1.10.340.30">
    <property type="entry name" value="Hypothetical protein, domain 2"/>
    <property type="match status" value="1"/>
</dbReference>
<organism evidence="6 7">
    <name type="scientific">Flavobacterium cerinum</name>
    <dbReference type="NCBI Taxonomy" id="2502784"/>
    <lineage>
        <taxon>Bacteria</taxon>
        <taxon>Pseudomonadati</taxon>
        <taxon>Bacteroidota</taxon>
        <taxon>Flavobacteriia</taxon>
        <taxon>Flavobacteriales</taxon>
        <taxon>Flavobacteriaceae</taxon>
        <taxon>Flavobacterium</taxon>
    </lineage>
</organism>
<comment type="caution">
    <text evidence="6">The sequence shown here is derived from an EMBL/GenBank/DDBJ whole genome shotgun (WGS) entry which is preliminary data.</text>
</comment>
<proteinExistence type="predicted"/>
<dbReference type="Proteomes" id="UP000287527">
    <property type="component" value="Unassembled WGS sequence"/>
</dbReference>
<evidence type="ECO:0000256" key="1">
    <source>
        <dbReference type="ARBA" id="ARBA00000086"/>
    </source>
</evidence>
<dbReference type="AlphaFoldDB" id="A0A444HFM5"/>